<comment type="caution">
    <text evidence="1">The sequence shown here is derived from an EMBL/GenBank/DDBJ whole genome shotgun (WGS) entry which is preliminary data.</text>
</comment>
<reference evidence="1 2" key="1">
    <citation type="journal article" date="2020" name="Cell">
        <title>Large-Scale Comparative Analyses of Tick Genomes Elucidate Their Genetic Diversity and Vector Capacities.</title>
        <authorList>
            <consortium name="Tick Genome and Microbiome Consortium (TIGMIC)"/>
            <person name="Jia N."/>
            <person name="Wang J."/>
            <person name="Shi W."/>
            <person name="Du L."/>
            <person name="Sun Y."/>
            <person name="Zhan W."/>
            <person name="Jiang J.F."/>
            <person name="Wang Q."/>
            <person name="Zhang B."/>
            <person name="Ji P."/>
            <person name="Bell-Sakyi L."/>
            <person name="Cui X.M."/>
            <person name="Yuan T.T."/>
            <person name="Jiang B.G."/>
            <person name="Yang W.F."/>
            <person name="Lam T.T."/>
            <person name="Chang Q.C."/>
            <person name="Ding S.J."/>
            <person name="Wang X.J."/>
            <person name="Zhu J.G."/>
            <person name="Ruan X.D."/>
            <person name="Zhao L."/>
            <person name="Wei J.T."/>
            <person name="Ye R.Z."/>
            <person name="Que T.C."/>
            <person name="Du C.H."/>
            <person name="Zhou Y.H."/>
            <person name="Cheng J.X."/>
            <person name="Dai P.F."/>
            <person name="Guo W.B."/>
            <person name="Han X.H."/>
            <person name="Huang E.J."/>
            <person name="Li L.F."/>
            <person name="Wei W."/>
            <person name="Gao Y.C."/>
            <person name="Liu J.Z."/>
            <person name="Shao H.Z."/>
            <person name="Wang X."/>
            <person name="Wang C.C."/>
            <person name="Yang T.C."/>
            <person name="Huo Q.B."/>
            <person name="Li W."/>
            <person name="Chen H.Y."/>
            <person name="Chen S.E."/>
            <person name="Zhou L.G."/>
            <person name="Ni X.B."/>
            <person name="Tian J.H."/>
            <person name="Sheng Y."/>
            <person name="Liu T."/>
            <person name="Pan Y.S."/>
            <person name="Xia L.Y."/>
            <person name="Li J."/>
            <person name="Zhao F."/>
            <person name="Cao W.C."/>
        </authorList>
    </citation>
    <scope>NUCLEOTIDE SEQUENCE [LARGE SCALE GENOMIC DNA]</scope>
    <source>
        <strain evidence="1">Iper-2018</strain>
    </source>
</reference>
<evidence type="ECO:0000313" key="2">
    <source>
        <dbReference type="Proteomes" id="UP000805193"/>
    </source>
</evidence>
<sequence length="151" mass="16708">MDYRCELKDGETSLPIVNVTNSDIMLKKRQAVKRGDLEELQDTDEEIISQCVVHYVQRGEEVLSTINMEEVKVGPSVAKEQTKELYVLFVTAGDTSMSSCRMTMVGAQEVNAHGSESGRNFASSLWQQDRIIAFVEETLSLCPTSTPASVA</sequence>
<accession>A0AC60PRP6</accession>
<gene>
    <name evidence="1" type="ORF">HPB47_000718</name>
</gene>
<name>A0AC60PRP6_IXOPE</name>
<proteinExistence type="predicted"/>
<organism evidence="1 2">
    <name type="scientific">Ixodes persulcatus</name>
    <name type="common">Taiga tick</name>
    <dbReference type="NCBI Taxonomy" id="34615"/>
    <lineage>
        <taxon>Eukaryota</taxon>
        <taxon>Metazoa</taxon>
        <taxon>Ecdysozoa</taxon>
        <taxon>Arthropoda</taxon>
        <taxon>Chelicerata</taxon>
        <taxon>Arachnida</taxon>
        <taxon>Acari</taxon>
        <taxon>Parasitiformes</taxon>
        <taxon>Ixodida</taxon>
        <taxon>Ixodoidea</taxon>
        <taxon>Ixodidae</taxon>
        <taxon>Ixodinae</taxon>
        <taxon>Ixodes</taxon>
    </lineage>
</organism>
<protein>
    <submittedName>
        <fullName evidence="1">Uncharacterized protein</fullName>
    </submittedName>
</protein>
<dbReference type="EMBL" id="JABSTQ010010094">
    <property type="protein sequence ID" value="KAG0423488.1"/>
    <property type="molecule type" value="Genomic_DNA"/>
</dbReference>
<dbReference type="Proteomes" id="UP000805193">
    <property type="component" value="Unassembled WGS sequence"/>
</dbReference>
<evidence type="ECO:0000313" key="1">
    <source>
        <dbReference type="EMBL" id="KAG0423488.1"/>
    </source>
</evidence>
<keyword evidence="2" id="KW-1185">Reference proteome</keyword>